<dbReference type="InterPro" id="IPR011990">
    <property type="entry name" value="TPR-like_helical_dom_sf"/>
</dbReference>
<dbReference type="InterPro" id="IPR027304">
    <property type="entry name" value="Trigger_fact/SurA_dom_sf"/>
</dbReference>
<dbReference type="SUPFAM" id="SSF54534">
    <property type="entry name" value="FKBP-like"/>
    <property type="match status" value="1"/>
</dbReference>
<dbReference type="Gene3D" id="3.10.50.40">
    <property type="match status" value="1"/>
</dbReference>
<gene>
    <name evidence="2" type="ordered locus">CLOAM1402</name>
</gene>
<name>B0VJ53_CLOAI</name>
<dbReference type="InterPro" id="IPR050245">
    <property type="entry name" value="PrsA_foldase"/>
</dbReference>
<evidence type="ECO:0000313" key="3">
    <source>
        <dbReference type="Proteomes" id="UP000002019"/>
    </source>
</evidence>
<dbReference type="eggNOG" id="COG0760">
    <property type="taxonomic scope" value="Bacteria"/>
</dbReference>
<dbReference type="RefSeq" id="WP_015425112.1">
    <property type="nucleotide sequence ID" value="NC_020449.1"/>
</dbReference>
<protein>
    <recommendedName>
        <fullName evidence="1">PpiC domain-containing protein</fullName>
    </recommendedName>
</protein>
<dbReference type="GO" id="GO:0003755">
    <property type="term" value="F:peptidyl-prolyl cis-trans isomerase activity"/>
    <property type="evidence" value="ECO:0007669"/>
    <property type="project" value="InterPro"/>
</dbReference>
<evidence type="ECO:0000313" key="2">
    <source>
        <dbReference type="EMBL" id="CAO81254.1"/>
    </source>
</evidence>
<proteinExistence type="predicted"/>
<dbReference type="Proteomes" id="UP000002019">
    <property type="component" value="Chromosome"/>
</dbReference>
<sequence>MFRHLHFYLGIVLMLVSIFLTAENVPVTLSKNNSNNDSDILAEYNGGVITRKDIELKISKLPPQYQSRYKTVGGQMEVLNAIAAEEVFYQKARQMGLENDPIVLEHISAIEKRFYIQEYYKRNVSDLVFITDDDLLSYYNQNLSQFYQYPYITIDYIQAENEDAAKKALAELKKGISFATVSDTYNQNSYAKGLKGRIKNVRLNGNIPGIGNDIELENIIRNAQVDTLNFIGPVKTDYGWHILRIVDWIEGYQKDFNEVKPEIEQRVRPMKERELLNALTDNLKIKYAVIIDSAIVNTISLDPNKRNSNKPILDNIIVSSSEPRLQYTVRQLLQNFDKLSPQEQLFINKGGGINLLIEQELTQGLMYLEAKANGYEKYFSENEDYLQAKRSYVLRRAFEKLVSDTIEITDEEIAERYEREKERFSTPAYRTIEVLFFDNKKDANTAWKKYSKAYKKHNEQKMQEIIKKYSLKPENAILDHQYNNGIITGFGQDAEFSSQIWNNPVGYLSPVFTSARGDIVFFRTLKETPSSYKSKEETETQLRRMIKSEKEKAKMEEVTENLFVEFNMKKYPERITLTMTAEELFNYADNAARQRNFKDAIMYYDQIINNYKNNSDDYKASFMKAFLIAEEMKQKDLALQLFKEFLQKYPTGDLNDSAQFMIDSLEGRVPEDFEPLRED</sequence>
<dbReference type="PANTHER" id="PTHR47245">
    <property type="entry name" value="PEPTIDYLPROLYL ISOMERASE"/>
    <property type="match status" value="1"/>
</dbReference>
<feature type="domain" description="PpiC" evidence="1">
    <location>
        <begin position="130"/>
        <end position="261"/>
    </location>
</feature>
<dbReference type="SUPFAM" id="SSF109998">
    <property type="entry name" value="Triger factor/SurA peptide-binding domain-like"/>
    <property type="match status" value="2"/>
</dbReference>
<dbReference type="Gene3D" id="1.25.40.10">
    <property type="entry name" value="Tetratricopeptide repeat domain"/>
    <property type="match status" value="1"/>
</dbReference>
<dbReference type="eggNOG" id="COG1729">
    <property type="taxonomic scope" value="Bacteria"/>
</dbReference>
<dbReference type="KEGG" id="caci:CLOAM1402"/>
<dbReference type="InterPro" id="IPR000297">
    <property type="entry name" value="PPIase_PpiC"/>
</dbReference>
<dbReference type="EMBL" id="CU466930">
    <property type="protein sequence ID" value="CAO81254.1"/>
    <property type="molecule type" value="Genomic_DNA"/>
</dbReference>
<dbReference type="SUPFAM" id="SSF48452">
    <property type="entry name" value="TPR-like"/>
    <property type="match status" value="1"/>
</dbReference>
<dbReference type="STRING" id="459349.CLOAM1402"/>
<keyword evidence="3" id="KW-1185">Reference proteome</keyword>
<reference evidence="2 3" key="1">
    <citation type="journal article" date="2008" name="J. Bacteriol.">
        <title>'Candidatus Cloacamonas acidaminovorans': genome sequence reconstruction provides a first glimpse of a new bacterial division.</title>
        <authorList>
            <person name="Pelletier E."/>
            <person name="Kreimeyer A."/>
            <person name="Bocs S."/>
            <person name="Rouy Z."/>
            <person name="Gyapay G."/>
            <person name="Chouari R."/>
            <person name="Riviere D."/>
            <person name="Ganesan A."/>
            <person name="Daegelen P."/>
            <person name="Sghir A."/>
            <person name="Cohen G.N."/>
            <person name="Medigue C."/>
            <person name="Weissenbach J."/>
            <person name="Le Paslier D."/>
        </authorList>
    </citation>
    <scope>NUCLEOTIDE SEQUENCE [LARGE SCALE GENOMIC DNA]</scope>
    <source>
        <strain evidence="3">Evry</strain>
    </source>
</reference>
<accession>B0VJ53</accession>
<organism evidence="2 3">
    <name type="scientific">Cloacimonas acidaminovorans (strain Evry)</name>
    <dbReference type="NCBI Taxonomy" id="459349"/>
    <lineage>
        <taxon>Bacteria</taxon>
        <taxon>Pseudomonadati</taxon>
        <taxon>Candidatus Cloacimonadota</taxon>
        <taxon>Candidatus Cloacimonadia</taxon>
        <taxon>Candidatus Cloacimonadales</taxon>
        <taxon>Candidatus Cloacimonadaceae</taxon>
        <taxon>Candidatus Cloacimonas</taxon>
    </lineage>
</organism>
<dbReference type="HOGENOM" id="CLU_404761_0_0_0"/>
<feature type="domain" description="PpiC" evidence="1">
    <location>
        <begin position="408"/>
        <end position="536"/>
    </location>
</feature>
<dbReference type="OrthoDB" id="14196at2"/>
<dbReference type="InterPro" id="IPR046357">
    <property type="entry name" value="PPIase_dom_sf"/>
</dbReference>
<dbReference type="AlphaFoldDB" id="B0VJ53"/>
<evidence type="ECO:0000259" key="1">
    <source>
        <dbReference type="Pfam" id="PF13145"/>
    </source>
</evidence>
<dbReference type="PANTHER" id="PTHR47245:SF2">
    <property type="entry name" value="PEPTIDYL-PROLYL CIS-TRANS ISOMERASE HP_0175-RELATED"/>
    <property type="match status" value="1"/>
</dbReference>
<dbReference type="Pfam" id="PF13145">
    <property type="entry name" value="Rotamase_2"/>
    <property type="match status" value="2"/>
</dbReference>